<sequence>MQSVSNLDDLFVRQQLIYSYTVISYSTLFKHSLIVATLVGVIVLLSLIIVSKYTTLKQTYLGRNRSDLLSSLLRSALLLSAGFGSLAFSIQDAPLENQIFLLIVTNVYAAITFYLDSAFALFKHIQVHLGVVKQLKLTFLTSTSLIAIASTYFDKRLWSPLLLILGYNVVESGHANQEDVDYWLENCAIAVTIPIMPDAWNDETRYAIQYSLIGSIAMFSAIRRWYVNGFHRNEESLQHLSYPVICWMVSKMNGSLVNYSLMLFVAWIRLQQPTDKLGWSEVSTALQAFAILQYVFAMGCNSSSLVNAYDVLKSHGLKLQNVNIALGAFDDGSSIKYAFLSVVMIICIANMFKRIDIPLLAFFLLQISFLNVVVLLIYAFSFFMDVGVKLEAAVSLNIVMPIIFACSSILFSHLKNKREETIKWEVEEKNK</sequence>
<evidence type="ECO:0000313" key="3">
    <source>
        <dbReference type="Proteomes" id="UP000307169"/>
    </source>
</evidence>
<accession>A0A4T0T1K9</accession>
<keyword evidence="1" id="KW-1133">Transmembrane helix</keyword>
<keyword evidence="1" id="KW-0472">Membrane</keyword>
<evidence type="ECO:0000313" key="2">
    <source>
        <dbReference type="EMBL" id="TIC04244.1"/>
    </source>
</evidence>
<proteinExistence type="predicted"/>
<gene>
    <name evidence="2" type="ORF">E3Q17_00557</name>
</gene>
<dbReference type="EMBL" id="SPRH01000004">
    <property type="protein sequence ID" value="TIC04244.1"/>
    <property type="molecule type" value="Genomic_DNA"/>
</dbReference>
<evidence type="ECO:0000256" key="1">
    <source>
        <dbReference type="SAM" id="Phobius"/>
    </source>
</evidence>
<protein>
    <submittedName>
        <fullName evidence="2">Uncharacterized protein</fullName>
    </submittedName>
</protein>
<feature type="transmembrane region" description="Helical" evidence="1">
    <location>
        <begin position="134"/>
        <end position="153"/>
    </location>
</feature>
<feature type="transmembrane region" description="Helical" evidence="1">
    <location>
        <begin position="392"/>
        <end position="414"/>
    </location>
</feature>
<feature type="transmembrane region" description="Helical" evidence="1">
    <location>
        <begin position="359"/>
        <end position="380"/>
    </location>
</feature>
<feature type="transmembrane region" description="Helical" evidence="1">
    <location>
        <begin position="100"/>
        <end position="122"/>
    </location>
</feature>
<reference evidence="2 3" key="1">
    <citation type="submission" date="2019-03" db="EMBL/GenBank/DDBJ databases">
        <title>Sequencing 25 genomes of Wallemia mellicola.</title>
        <authorList>
            <person name="Gostincar C."/>
        </authorList>
    </citation>
    <scope>NUCLEOTIDE SEQUENCE [LARGE SCALE GENOMIC DNA]</scope>
    <source>
        <strain evidence="2 3">EXF-1262</strain>
    </source>
</reference>
<organism evidence="2 3">
    <name type="scientific">Wallemia mellicola</name>
    <dbReference type="NCBI Taxonomy" id="1708541"/>
    <lineage>
        <taxon>Eukaryota</taxon>
        <taxon>Fungi</taxon>
        <taxon>Dikarya</taxon>
        <taxon>Basidiomycota</taxon>
        <taxon>Wallemiomycotina</taxon>
        <taxon>Wallemiomycetes</taxon>
        <taxon>Wallemiales</taxon>
        <taxon>Wallemiaceae</taxon>
        <taxon>Wallemia</taxon>
    </lineage>
</organism>
<keyword evidence="1" id="KW-0812">Transmembrane</keyword>
<comment type="caution">
    <text evidence="2">The sequence shown here is derived from an EMBL/GenBank/DDBJ whole genome shotgun (WGS) entry which is preliminary data.</text>
</comment>
<feature type="transmembrane region" description="Helical" evidence="1">
    <location>
        <begin position="28"/>
        <end position="50"/>
    </location>
</feature>
<dbReference type="AlphaFoldDB" id="A0A4T0T1K9"/>
<dbReference type="Proteomes" id="UP000307169">
    <property type="component" value="Unassembled WGS sequence"/>
</dbReference>
<feature type="transmembrane region" description="Helical" evidence="1">
    <location>
        <begin position="71"/>
        <end position="88"/>
    </location>
</feature>
<feature type="transmembrane region" description="Helical" evidence="1">
    <location>
        <begin position="206"/>
        <end position="223"/>
    </location>
</feature>
<name>A0A4T0T1K9_9BASI</name>